<dbReference type="RefSeq" id="WP_045554808.1">
    <property type="nucleotide sequence ID" value="NZ_CP013382.1"/>
</dbReference>
<dbReference type="EMBL" id="CP065687">
    <property type="protein sequence ID" value="QPS46826.1"/>
    <property type="molecule type" value="Genomic_DNA"/>
</dbReference>
<dbReference type="Proteomes" id="UP000594943">
    <property type="component" value="Chromosome 2"/>
</dbReference>
<evidence type="ECO:0000313" key="4">
    <source>
        <dbReference type="Proteomes" id="UP000594943"/>
    </source>
</evidence>
<feature type="region of interest" description="Disordered" evidence="2">
    <location>
        <begin position="180"/>
        <end position="213"/>
    </location>
</feature>
<dbReference type="KEGG" id="bhg:I6G56_20265"/>
<evidence type="ECO:0000313" key="3">
    <source>
        <dbReference type="EMBL" id="QPS46826.1"/>
    </source>
</evidence>
<accession>A0A7U4PCD0</accession>
<keyword evidence="1" id="KW-0175">Coiled coil</keyword>
<proteinExistence type="predicted"/>
<gene>
    <name evidence="3" type="ORF">I6G56_20265</name>
</gene>
<protein>
    <submittedName>
        <fullName evidence="3">Uncharacterized protein</fullName>
    </submittedName>
</protein>
<dbReference type="AlphaFoldDB" id="A0A7U4PCD0"/>
<name>A0A7U4PCD0_9BURK</name>
<organism evidence="3 4">
    <name type="scientific">Burkholderia humptydooensis</name>
    <dbReference type="NCBI Taxonomy" id="430531"/>
    <lineage>
        <taxon>Bacteria</taxon>
        <taxon>Pseudomonadati</taxon>
        <taxon>Pseudomonadota</taxon>
        <taxon>Betaproteobacteria</taxon>
        <taxon>Burkholderiales</taxon>
        <taxon>Burkholderiaceae</taxon>
        <taxon>Burkholderia</taxon>
        <taxon>pseudomallei group</taxon>
    </lineage>
</organism>
<evidence type="ECO:0000256" key="2">
    <source>
        <dbReference type="SAM" id="MobiDB-lite"/>
    </source>
</evidence>
<reference evidence="3 4" key="1">
    <citation type="submission" date="2020-12" db="EMBL/GenBank/DDBJ databases">
        <title>FDA dAtabase for Regulatory Grade micrObial Sequences (FDA-ARGOS): Supporting development and validation of Infectious Disease Dx tests.</title>
        <authorList>
            <person name="Nelson B."/>
            <person name="Plummer A."/>
            <person name="Tallon L."/>
            <person name="Sadzewicz L."/>
            <person name="Zhao X."/>
            <person name="Boylan J."/>
            <person name="Ott S."/>
            <person name="Bowen H."/>
            <person name="Vavikolanu K."/>
            <person name="Mehta A."/>
            <person name="Aluvathingal J."/>
            <person name="Nadendla S."/>
            <person name="Myers T."/>
            <person name="Yan Y."/>
            <person name="Sichtig H."/>
        </authorList>
    </citation>
    <scope>NUCLEOTIDE SEQUENCE [LARGE SCALE GENOMIC DNA]</scope>
    <source>
        <strain evidence="3 4">FDAARGOS_899</strain>
    </source>
</reference>
<accession>A0A7T2X031</accession>
<feature type="coiled-coil region" evidence="1">
    <location>
        <begin position="7"/>
        <end position="36"/>
    </location>
</feature>
<feature type="compositionally biased region" description="Basic and acidic residues" evidence="2">
    <location>
        <begin position="203"/>
        <end position="213"/>
    </location>
</feature>
<sequence>MSENTMRNDELRQLMLEEAERKNAEARRALADLIEGQEQEFQYFLDGYIVVGQLAMTFAREGLASLGNGQPARLMPPEDEAIFTARFRAFLREVKSAVHSGALVVREAPTMTPVPATRLSRWIEMDEMQLSLDDIIDVPLYIAFEDARSWLVQHGVPVPEMLNERASRLHARMREMLPNGPLSSLMSDDHQRAAASTTQPDAKTTRRDDDPPPVKVRWREAIVVNWPSIIRECGSNPDARTVMRYLKAHDVTGYILPQSRTDELDWRTQDGDRKTVSLKTFKNALSAVD</sequence>
<evidence type="ECO:0000256" key="1">
    <source>
        <dbReference type="SAM" id="Coils"/>
    </source>
</evidence>